<dbReference type="Proteomes" id="UP000626220">
    <property type="component" value="Unassembled WGS sequence"/>
</dbReference>
<dbReference type="AlphaFoldDB" id="A0A8J3GVN9"/>
<sequence>MLPLAPASRSRLSHALAFALALWPATTQAAEAPIPHLAALESWLDTRAPWPRRPDAPQIRLVTPSQAAALSGDTLHTGEMPRGYYDPESATIYLVRPWSPSDPQDVSVLLHELVHHRQAAVPHWRCAGAQELPAYRLQEAWLNDLGLKARVNWIALVLAAECAARDKHPD</sequence>
<feature type="domain" description="DUF6647" evidence="2">
    <location>
        <begin position="35"/>
        <end position="170"/>
    </location>
</feature>
<reference evidence="3" key="1">
    <citation type="journal article" date="2014" name="Int. J. Syst. Evol. Microbiol.">
        <title>Complete genome sequence of Corynebacterium casei LMG S-19264T (=DSM 44701T), isolated from a smear-ripened cheese.</title>
        <authorList>
            <consortium name="US DOE Joint Genome Institute (JGI-PGF)"/>
            <person name="Walter F."/>
            <person name="Albersmeier A."/>
            <person name="Kalinowski J."/>
            <person name="Ruckert C."/>
        </authorList>
    </citation>
    <scope>NUCLEOTIDE SEQUENCE</scope>
    <source>
        <strain evidence="3">KCTC 42650</strain>
    </source>
</reference>
<evidence type="ECO:0000313" key="3">
    <source>
        <dbReference type="EMBL" id="GHF44899.1"/>
    </source>
</evidence>
<reference evidence="3" key="2">
    <citation type="submission" date="2020-09" db="EMBL/GenBank/DDBJ databases">
        <authorList>
            <person name="Sun Q."/>
            <person name="Kim S."/>
        </authorList>
    </citation>
    <scope>NUCLEOTIDE SEQUENCE</scope>
    <source>
        <strain evidence="3">KCTC 42650</strain>
    </source>
</reference>
<dbReference type="RefSeq" id="WP_189679505.1">
    <property type="nucleotide sequence ID" value="NZ_BNCJ01000003.1"/>
</dbReference>
<evidence type="ECO:0000256" key="1">
    <source>
        <dbReference type="SAM" id="SignalP"/>
    </source>
</evidence>
<dbReference type="InterPro" id="IPR046589">
    <property type="entry name" value="DUF6647"/>
</dbReference>
<keyword evidence="4" id="KW-1185">Reference proteome</keyword>
<gene>
    <name evidence="3" type="ORF">GCM10017056_15610</name>
</gene>
<name>A0A8J3GVN9_9RHOB</name>
<feature type="chain" id="PRO_5035292772" description="DUF6647 domain-containing protein" evidence="1">
    <location>
        <begin position="30"/>
        <end position="170"/>
    </location>
</feature>
<proteinExistence type="predicted"/>
<feature type="signal peptide" evidence="1">
    <location>
        <begin position="1"/>
        <end position="29"/>
    </location>
</feature>
<dbReference type="EMBL" id="BNCJ01000003">
    <property type="protein sequence ID" value="GHF44899.1"/>
    <property type="molecule type" value="Genomic_DNA"/>
</dbReference>
<evidence type="ECO:0000313" key="4">
    <source>
        <dbReference type="Proteomes" id="UP000626220"/>
    </source>
</evidence>
<keyword evidence="1" id="KW-0732">Signal</keyword>
<comment type="caution">
    <text evidence="3">The sequence shown here is derived from an EMBL/GenBank/DDBJ whole genome shotgun (WGS) entry which is preliminary data.</text>
</comment>
<evidence type="ECO:0000259" key="2">
    <source>
        <dbReference type="Pfam" id="PF20352"/>
    </source>
</evidence>
<dbReference type="Pfam" id="PF20352">
    <property type="entry name" value="DUF6647"/>
    <property type="match status" value="1"/>
</dbReference>
<organism evidence="3 4">
    <name type="scientific">Seohaeicola zhoushanensis</name>
    <dbReference type="NCBI Taxonomy" id="1569283"/>
    <lineage>
        <taxon>Bacteria</taxon>
        <taxon>Pseudomonadati</taxon>
        <taxon>Pseudomonadota</taxon>
        <taxon>Alphaproteobacteria</taxon>
        <taxon>Rhodobacterales</taxon>
        <taxon>Roseobacteraceae</taxon>
        <taxon>Seohaeicola</taxon>
    </lineage>
</organism>
<accession>A0A8J3GVN9</accession>
<protein>
    <recommendedName>
        <fullName evidence="2">DUF6647 domain-containing protein</fullName>
    </recommendedName>
</protein>